<feature type="non-terminal residue" evidence="1">
    <location>
        <position position="1"/>
    </location>
</feature>
<dbReference type="InterPro" id="IPR029062">
    <property type="entry name" value="Class_I_gatase-like"/>
</dbReference>
<dbReference type="AlphaFoldDB" id="A0A9P4PSA0"/>
<dbReference type="Proteomes" id="UP000799764">
    <property type="component" value="Unassembled WGS sequence"/>
</dbReference>
<accession>A0A9P4PSA0</accession>
<comment type="caution">
    <text evidence="1">The sequence shown here is derived from an EMBL/GenBank/DDBJ whole genome shotgun (WGS) entry which is preliminary data.</text>
</comment>
<dbReference type="SUPFAM" id="SSF52317">
    <property type="entry name" value="Class I glutamine amidotransferase-like"/>
    <property type="match status" value="1"/>
</dbReference>
<protein>
    <submittedName>
        <fullName evidence="1">Uncharacterized protein</fullName>
    </submittedName>
</protein>
<proteinExistence type="predicted"/>
<dbReference type="Pfam" id="PF17124">
    <property type="entry name" value="ThiJ_like"/>
    <property type="match status" value="1"/>
</dbReference>
<evidence type="ECO:0000313" key="1">
    <source>
        <dbReference type="EMBL" id="KAF2449262.1"/>
    </source>
</evidence>
<dbReference type="EMBL" id="MU001494">
    <property type="protein sequence ID" value="KAF2449262.1"/>
    <property type="molecule type" value="Genomic_DNA"/>
</dbReference>
<evidence type="ECO:0000313" key="2">
    <source>
        <dbReference type="Proteomes" id="UP000799764"/>
    </source>
</evidence>
<sequence length="135" mass="14955">HDKGIRQLLDSPRTQPLVVQYSSLAKRSENSSSRPRFCAAACHGVQLLVYSRSRKGVGVFRDVKTTTLPDFFETSVHSATRVFLGDYYKMYGAGTDSVAAVVKANLADKKAQFKNGIDVTTSFVVKDKTHRYFSG</sequence>
<dbReference type="Gene3D" id="3.40.50.880">
    <property type="match status" value="1"/>
</dbReference>
<dbReference type="InterPro" id="IPR032633">
    <property type="entry name" value="ThiJ-like"/>
</dbReference>
<keyword evidence="2" id="KW-1185">Reference proteome</keyword>
<gene>
    <name evidence="1" type="ORF">P171DRAFT_351336</name>
</gene>
<reference evidence="1" key="1">
    <citation type="journal article" date="2020" name="Stud. Mycol.">
        <title>101 Dothideomycetes genomes: a test case for predicting lifestyles and emergence of pathogens.</title>
        <authorList>
            <person name="Haridas S."/>
            <person name="Albert R."/>
            <person name="Binder M."/>
            <person name="Bloem J."/>
            <person name="Labutti K."/>
            <person name="Salamov A."/>
            <person name="Andreopoulos B."/>
            <person name="Baker S."/>
            <person name="Barry K."/>
            <person name="Bills G."/>
            <person name="Bluhm B."/>
            <person name="Cannon C."/>
            <person name="Castanera R."/>
            <person name="Culley D."/>
            <person name="Daum C."/>
            <person name="Ezra D."/>
            <person name="Gonzalez J."/>
            <person name="Henrissat B."/>
            <person name="Kuo A."/>
            <person name="Liang C."/>
            <person name="Lipzen A."/>
            <person name="Lutzoni F."/>
            <person name="Magnuson J."/>
            <person name="Mondo S."/>
            <person name="Nolan M."/>
            <person name="Ohm R."/>
            <person name="Pangilinan J."/>
            <person name="Park H.-J."/>
            <person name="Ramirez L."/>
            <person name="Alfaro M."/>
            <person name="Sun H."/>
            <person name="Tritt A."/>
            <person name="Yoshinaga Y."/>
            <person name="Zwiers L.-H."/>
            <person name="Turgeon B."/>
            <person name="Goodwin S."/>
            <person name="Spatafora J."/>
            <person name="Crous P."/>
            <person name="Grigoriev I."/>
        </authorList>
    </citation>
    <scope>NUCLEOTIDE SEQUENCE</scope>
    <source>
        <strain evidence="1">CBS 690.94</strain>
    </source>
</reference>
<organism evidence="1 2">
    <name type="scientific">Karstenula rhodostoma CBS 690.94</name>
    <dbReference type="NCBI Taxonomy" id="1392251"/>
    <lineage>
        <taxon>Eukaryota</taxon>
        <taxon>Fungi</taxon>
        <taxon>Dikarya</taxon>
        <taxon>Ascomycota</taxon>
        <taxon>Pezizomycotina</taxon>
        <taxon>Dothideomycetes</taxon>
        <taxon>Pleosporomycetidae</taxon>
        <taxon>Pleosporales</taxon>
        <taxon>Massarineae</taxon>
        <taxon>Didymosphaeriaceae</taxon>
        <taxon>Karstenula</taxon>
    </lineage>
</organism>
<dbReference type="OrthoDB" id="543156at2759"/>
<name>A0A9P4PSA0_9PLEO</name>